<evidence type="ECO:0000313" key="2">
    <source>
        <dbReference type="Proteomes" id="UP000314294"/>
    </source>
</evidence>
<reference evidence="1 2" key="1">
    <citation type="submission" date="2019-03" db="EMBL/GenBank/DDBJ databases">
        <title>First draft genome of Liparis tanakae, snailfish: a comprehensive survey of snailfish specific genes.</title>
        <authorList>
            <person name="Kim W."/>
            <person name="Song I."/>
            <person name="Jeong J.-H."/>
            <person name="Kim D."/>
            <person name="Kim S."/>
            <person name="Ryu S."/>
            <person name="Song J.Y."/>
            <person name="Lee S.K."/>
        </authorList>
    </citation>
    <scope>NUCLEOTIDE SEQUENCE [LARGE SCALE GENOMIC DNA]</scope>
    <source>
        <tissue evidence="1">Muscle</tissue>
    </source>
</reference>
<dbReference type="Proteomes" id="UP000314294">
    <property type="component" value="Unassembled WGS sequence"/>
</dbReference>
<comment type="caution">
    <text evidence="1">The sequence shown here is derived from an EMBL/GenBank/DDBJ whole genome shotgun (WGS) entry which is preliminary data.</text>
</comment>
<accession>A0A4Z2JGZ9</accession>
<evidence type="ECO:0000313" key="1">
    <source>
        <dbReference type="EMBL" id="TNN89566.1"/>
    </source>
</evidence>
<gene>
    <name evidence="1" type="ORF">EYF80_000169</name>
</gene>
<protein>
    <submittedName>
        <fullName evidence="1">Uncharacterized protein</fullName>
    </submittedName>
</protein>
<proteinExistence type="predicted"/>
<name>A0A4Z2JGZ9_9TELE</name>
<dbReference type="EMBL" id="SRLO01000001">
    <property type="protein sequence ID" value="TNN89566.1"/>
    <property type="molecule type" value="Genomic_DNA"/>
</dbReference>
<sequence length="99" mass="11381">MYRQAINNLPGEQVWKRLFLWRRAVEIVWQKVGADSRFLRWDLVALQEDQAGLLMGQLAASDSRLMIPFLKSKKCASTLQGCRSFCASLRFAVELYGLD</sequence>
<organism evidence="1 2">
    <name type="scientific">Liparis tanakae</name>
    <name type="common">Tanaka's snailfish</name>
    <dbReference type="NCBI Taxonomy" id="230148"/>
    <lineage>
        <taxon>Eukaryota</taxon>
        <taxon>Metazoa</taxon>
        <taxon>Chordata</taxon>
        <taxon>Craniata</taxon>
        <taxon>Vertebrata</taxon>
        <taxon>Euteleostomi</taxon>
        <taxon>Actinopterygii</taxon>
        <taxon>Neopterygii</taxon>
        <taxon>Teleostei</taxon>
        <taxon>Neoteleostei</taxon>
        <taxon>Acanthomorphata</taxon>
        <taxon>Eupercaria</taxon>
        <taxon>Perciformes</taxon>
        <taxon>Cottioidei</taxon>
        <taxon>Cottales</taxon>
        <taxon>Liparidae</taxon>
        <taxon>Liparis</taxon>
    </lineage>
</organism>
<dbReference type="AlphaFoldDB" id="A0A4Z2JGZ9"/>
<keyword evidence="2" id="KW-1185">Reference proteome</keyword>